<keyword evidence="5" id="KW-1185">Reference proteome</keyword>
<keyword evidence="2" id="KW-1133">Transmembrane helix</keyword>
<proteinExistence type="predicted"/>
<keyword evidence="2" id="KW-0472">Membrane</keyword>
<comment type="caution">
    <text evidence="4">The sequence shown here is derived from an EMBL/GenBank/DDBJ whole genome shotgun (WGS) entry which is preliminary data.</text>
</comment>
<accession>A0A8S3UPF8</accession>
<keyword evidence="3" id="KW-0732">Signal</keyword>
<feature type="compositionally biased region" description="Polar residues" evidence="1">
    <location>
        <begin position="119"/>
        <end position="128"/>
    </location>
</feature>
<feature type="transmembrane region" description="Helical" evidence="2">
    <location>
        <begin position="68"/>
        <end position="90"/>
    </location>
</feature>
<evidence type="ECO:0008006" key="6">
    <source>
        <dbReference type="Google" id="ProtNLM"/>
    </source>
</evidence>
<dbReference type="OrthoDB" id="6190297at2759"/>
<sequence length="154" mass="16581">MGPVILTIVVSLWIITVNGSCPSGYYHCTGYEWCCPTNYRCTGTSRCNSYTPSYSGSYSYSSSSSGGAIAGGIVGGIFLVIILCCVSAAAKSKTGNVSRVIYPKRRNPTVGTVPKKEQPSSIRPTTRQNENYNISRMTLPGSYEPTNPPLTHHI</sequence>
<feature type="chain" id="PRO_5035912710" description="Cysteine and tyrosine-rich protein 1" evidence="3">
    <location>
        <begin position="20"/>
        <end position="154"/>
    </location>
</feature>
<evidence type="ECO:0000256" key="2">
    <source>
        <dbReference type="SAM" id="Phobius"/>
    </source>
</evidence>
<keyword evidence="2" id="KW-0812">Transmembrane</keyword>
<dbReference type="EMBL" id="CAJPWZ010002898">
    <property type="protein sequence ID" value="CAG2247334.1"/>
    <property type="molecule type" value="Genomic_DNA"/>
</dbReference>
<reference evidence="4" key="1">
    <citation type="submission" date="2021-03" db="EMBL/GenBank/DDBJ databases">
        <authorList>
            <person name="Bekaert M."/>
        </authorList>
    </citation>
    <scope>NUCLEOTIDE SEQUENCE</scope>
</reference>
<dbReference type="Proteomes" id="UP000683360">
    <property type="component" value="Unassembled WGS sequence"/>
</dbReference>
<name>A0A8S3UPF8_MYTED</name>
<organism evidence="4 5">
    <name type="scientific">Mytilus edulis</name>
    <name type="common">Blue mussel</name>
    <dbReference type="NCBI Taxonomy" id="6550"/>
    <lineage>
        <taxon>Eukaryota</taxon>
        <taxon>Metazoa</taxon>
        <taxon>Spiralia</taxon>
        <taxon>Lophotrochozoa</taxon>
        <taxon>Mollusca</taxon>
        <taxon>Bivalvia</taxon>
        <taxon>Autobranchia</taxon>
        <taxon>Pteriomorphia</taxon>
        <taxon>Mytilida</taxon>
        <taxon>Mytiloidea</taxon>
        <taxon>Mytilidae</taxon>
        <taxon>Mytilinae</taxon>
        <taxon>Mytilus</taxon>
    </lineage>
</organism>
<dbReference type="AlphaFoldDB" id="A0A8S3UPF8"/>
<feature type="signal peptide" evidence="3">
    <location>
        <begin position="1"/>
        <end position="19"/>
    </location>
</feature>
<feature type="region of interest" description="Disordered" evidence="1">
    <location>
        <begin position="108"/>
        <end position="128"/>
    </location>
</feature>
<evidence type="ECO:0000313" key="5">
    <source>
        <dbReference type="Proteomes" id="UP000683360"/>
    </source>
</evidence>
<evidence type="ECO:0000313" key="4">
    <source>
        <dbReference type="EMBL" id="CAG2247334.1"/>
    </source>
</evidence>
<gene>
    <name evidence="4" type="ORF">MEDL_59246</name>
</gene>
<protein>
    <recommendedName>
        <fullName evidence="6">Cysteine and tyrosine-rich protein 1</fullName>
    </recommendedName>
</protein>
<evidence type="ECO:0000256" key="3">
    <source>
        <dbReference type="SAM" id="SignalP"/>
    </source>
</evidence>
<evidence type="ECO:0000256" key="1">
    <source>
        <dbReference type="SAM" id="MobiDB-lite"/>
    </source>
</evidence>